<dbReference type="AlphaFoldDB" id="A0A1R3X3B4"/>
<protein>
    <submittedName>
        <fullName evidence="1">Enamine deaminase RidA, house cleaning of reactive enamine intermediates, YjgF/YER057c/UK114 family</fullName>
    </submittedName>
</protein>
<dbReference type="STRING" id="515897.SAMN05421849_2175"/>
<keyword evidence="2" id="KW-1185">Reference proteome</keyword>
<organism evidence="1 2">
    <name type="scientific">Pontibaca methylaminivorans</name>
    <dbReference type="NCBI Taxonomy" id="515897"/>
    <lineage>
        <taxon>Bacteria</taxon>
        <taxon>Pseudomonadati</taxon>
        <taxon>Pseudomonadota</taxon>
        <taxon>Alphaproteobacteria</taxon>
        <taxon>Rhodobacterales</taxon>
        <taxon>Roseobacteraceae</taxon>
        <taxon>Pontibaca</taxon>
    </lineage>
</organism>
<dbReference type="Proteomes" id="UP000192455">
    <property type="component" value="Unassembled WGS sequence"/>
</dbReference>
<dbReference type="CDD" id="cd06150">
    <property type="entry name" value="YjgF_YER057c_UK114_like_2"/>
    <property type="match status" value="1"/>
</dbReference>
<dbReference type="Pfam" id="PF01042">
    <property type="entry name" value="Ribonuc_L-PSP"/>
    <property type="match status" value="1"/>
</dbReference>
<dbReference type="Gene3D" id="3.30.1330.40">
    <property type="entry name" value="RutC-like"/>
    <property type="match status" value="1"/>
</dbReference>
<dbReference type="InterPro" id="IPR006175">
    <property type="entry name" value="YjgF/YER057c/UK114"/>
</dbReference>
<evidence type="ECO:0000313" key="2">
    <source>
        <dbReference type="Proteomes" id="UP000192455"/>
    </source>
</evidence>
<dbReference type="OrthoDB" id="9803101at2"/>
<sequence length="116" mass="12640">MTIERFRTKTRSSPVLRHNGVVYLTGQVGEGDTVTDQTHSCLARIDALLAEAGTDKRHLLQATLWLHDMGDYDAVNEVWDAWVPEGCAPTRNCGQVSVAVPGARVEIIIVAALPES</sequence>
<dbReference type="InterPro" id="IPR035959">
    <property type="entry name" value="RutC-like_sf"/>
</dbReference>
<name>A0A1R3X3B4_9RHOB</name>
<reference evidence="1 2" key="1">
    <citation type="submission" date="2017-01" db="EMBL/GenBank/DDBJ databases">
        <authorList>
            <person name="Mah S.A."/>
            <person name="Swanson W.J."/>
            <person name="Moy G.W."/>
            <person name="Vacquier V.D."/>
        </authorList>
    </citation>
    <scope>NUCLEOTIDE SEQUENCE [LARGE SCALE GENOMIC DNA]</scope>
    <source>
        <strain evidence="1 2">DSM 21219</strain>
    </source>
</reference>
<dbReference type="RefSeq" id="WP_076649860.1">
    <property type="nucleotide sequence ID" value="NZ_FTPS01000001.1"/>
</dbReference>
<evidence type="ECO:0000313" key="1">
    <source>
        <dbReference type="EMBL" id="SIT84739.1"/>
    </source>
</evidence>
<dbReference type="EMBL" id="FTPS01000001">
    <property type="protein sequence ID" value="SIT84739.1"/>
    <property type="molecule type" value="Genomic_DNA"/>
</dbReference>
<dbReference type="InterPro" id="IPR035709">
    <property type="entry name" value="YoaB-like"/>
</dbReference>
<gene>
    <name evidence="1" type="ORF">SAMN05421849_2175</name>
</gene>
<dbReference type="PANTHER" id="PTHR47328">
    <property type="match status" value="1"/>
</dbReference>
<proteinExistence type="predicted"/>
<dbReference type="SUPFAM" id="SSF55298">
    <property type="entry name" value="YjgF-like"/>
    <property type="match status" value="1"/>
</dbReference>
<accession>A0A1R3X3B4</accession>
<dbReference type="PANTHER" id="PTHR47328:SF1">
    <property type="entry name" value="RUTC FAMILY PROTEIN YOAB"/>
    <property type="match status" value="1"/>
</dbReference>